<dbReference type="Proteomes" id="UP001146351">
    <property type="component" value="Unassembled WGS sequence"/>
</dbReference>
<evidence type="ECO:0000313" key="2">
    <source>
        <dbReference type="EMBL" id="KAJ5152088.1"/>
    </source>
</evidence>
<sequence>MPRPSRKNDPHCGCVRIRCNRLIPGPSSVQGASSQPPKQALASPPELPIEPLLLRPISLRGSWTLPPGILLEAPGPAAWRVALQDPMAPCSLTASRASSFTNTRLSVRGPEMVPSCAQLAL</sequence>
<feature type="compositionally biased region" description="Polar residues" evidence="1">
    <location>
        <begin position="27"/>
        <end position="37"/>
    </location>
</feature>
<reference evidence="2" key="2">
    <citation type="journal article" date="2023" name="IMA Fungus">
        <title>Comparative genomic study of the Penicillium genus elucidates a diverse pangenome and 15 lateral gene transfer events.</title>
        <authorList>
            <person name="Petersen C."/>
            <person name="Sorensen T."/>
            <person name="Nielsen M.R."/>
            <person name="Sondergaard T.E."/>
            <person name="Sorensen J.L."/>
            <person name="Fitzpatrick D.A."/>
            <person name="Frisvad J.C."/>
            <person name="Nielsen K.L."/>
        </authorList>
    </citation>
    <scope>NUCLEOTIDE SEQUENCE</scope>
    <source>
        <strain evidence="2">IBT 21917</strain>
    </source>
</reference>
<dbReference type="AlphaFoldDB" id="A0A9W9HL65"/>
<reference evidence="2" key="1">
    <citation type="submission" date="2022-11" db="EMBL/GenBank/DDBJ databases">
        <authorList>
            <person name="Petersen C."/>
        </authorList>
    </citation>
    <scope>NUCLEOTIDE SEQUENCE</scope>
    <source>
        <strain evidence="2">IBT 21917</strain>
    </source>
</reference>
<accession>A0A9W9HL65</accession>
<proteinExistence type="predicted"/>
<name>A0A9W9HL65_9EURO</name>
<dbReference type="EMBL" id="JAPQKO010000008">
    <property type="protein sequence ID" value="KAJ5152088.1"/>
    <property type="molecule type" value="Genomic_DNA"/>
</dbReference>
<keyword evidence="3" id="KW-1185">Reference proteome</keyword>
<organism evidence="2 3">
    <name type="scientific">Penicillium capsulatum</name>
    <dbReference type="NCBI Taxonomy" id="69766"/>
    <lineage>
        <taxon>Eukaryota</taxon>
        <taxon>Fungi</taxon>
        <taxon>Dikarya</taxon>
        <taxon>Ascomycota</taxon>
        <taxon>Pezizomycotina</taxon>
        <taxon>Eurotiomycetes</taxon>
        <taxon>Eurotiomycetidae</taxon>
        <taxon>Eurotiales</taxon>
        <taxon>Aspergillaceae</taxon>
        <taxon>Penicillium</taxon>
    </lineage>
</organism>
<protein>
    <submittedName>
        <fullName evidence="2">Uncharacterized protein</fullName>
    </submittedName>
</protein>
<evidence type="ECO:0000256" key="1">
    <source>
        <dbReference type="SAM" id="MobiDB-lite"/>
    </source>
</evidence>
<comment type="caution">
    <text evidence="2">The sequence shown here is derived from an EMBL/GenBank/DDBJ whole genome shotgun (WGS) entry which is preliminary data.</text>
</comment>
<feature type="region of interest" description="Disordered" evidence="1">
    <location>
        <begin position="25"/>
        <end position="44"/>
    </location>
</feature>
<evidence type="ECO:0000313" key="3">
    <source>
        <dbReference type="Proteomes" id="UP001146351"/>
    </source>
</evidence>
<gene>
    <name evidence="2" type="ORF">N7492_010383</name>
</gene>